<accession>A0A367KVJ0</accession>
<protein>
    <submittedName>
        <fullName evidence="1">Uncharacterized protein</fullName>
    </submittedName>
</protein>
<gene>
    <name evidence="1" type="ORF">CU098_013583</name>
</gene>
<evidence type="ECO:0000313" key="2">
    <source>
        <dbReference type="Proteomes" id="UP000253551"/>
    </source>
</evidence>
<comment type="caution">
    <text evidence="1">The sequence shown here is derived from an EMBL/GenBank/DDBJ whole genome shotgun (WGS) entry which is preliminary data.</text>
</comment>
<reference evidence="1 2" key="1">
    <citation type="journal article" date="2018" name="G3 (Bethesda)">
        <title>Phylogenetic and Phylogenomic Definition of Rhizopus Species.</title>
        <authorList>
            <person name="Gryganskyi A.P."/>
            <person name="Golan J."/>
            <person name="Dolatabadi S."/>
            <person name="Mondo S."/>
            <person name="Robb S."/>
            <person name="Idnurm A."/>
            <person name="Muszewska A."/>
            <person name="Steczkiewicz K."/>
            <person name="Masonjones S."/>
            <person name="Liao H.L."/>
            <person name="Gajdeczka M.T."/>
            <person name="Anike F."/>
            <person name="Vuek A."/>
            <person name="Anishchenko I.M."/>
            <person name="Voigt K."/>
            <person name="de Hoog G.S."/>
            <person name="Smith M.E."/>
            <person name="Heitman J."/>
            <person name="Vilgalys R."/>
            <person name="Stajich J.E."/>
        </authorList>
    </citation>
    <scope>NUCLEOTIDE SEQUENCE [LARGE SCALE GENOMIC DNA]</scope>
    <source>
        <strain evidence="1 2">LSU 92-RS-03</strain>
    </source>
</reference>
<dbReference type="EMBL" id="PJQM01000276">
    <property type="protein sequence ID" value="RCI05902.1"/>
    <property type="molecule type" value="Genomic_DNA"/>
</dbReference>
<proteinExistence type="predicted"/>
<evidence type="ECO:0000313" key="1">
    <source>
        <dbReference type="EMBL" id="RCI05902.1"/>
    </source>
</evidence>
<dbReference type="AlphaFoldDB" id="A0A367KVJ0"/>
<keyword evidence="2" id="KW-1185">Reference proteome</keyword>
<organism evidence="1 2">
    <name type="scientific">Rhizopus stolonifer</name>
    <name type="common">Rhizopus nigricans</name>
    <dbReference type="NCBI Taxonomy" id="4846"/>
    <lineage>
        <taxon>Eukaryota</taxon>
        <taxon>Fungi</taxon>
        <taxon>Fungi incertae sedis</taxon>
        <taxon>Mucoromycota</taxon>
        <taxon>Mucoromycotina</taxon>
        <taxon>Mucoromycetes</taxon>
        <taxon>Mucorales</taxon>
        <taxon>Mucorineae</taxon>
        <taxon>Rhizopodaceae</taxon>
        <taxon>Rhizopus</taxon>
    </lineage>
</organism>
<name>A0A367KVJ0_RHIST</name>
<dbReference type="Proteomes" id="UP000253551">
    <property type="component" value="Unassembled WGS sequence"/>
</dbReference>
<sequence>MLMVLIVANLDDFDNSFAHQNLTRFRLDNMYAAECAARRLLLPLVNLKEAIFEHCVYEYHTFSSLIDLCGDLAEATS</sequence>